<evidence type="ECO:0000313" key="2">
    <source>
        <dbReference type="EMBL" id="WGI36598.1"/>
    </source>
</evidence>
<feature type="transmembrane region" description="Helical" evidence="1">
    <location>
        <begin position="6"/>
        <end position="30"/>
    </location>
</feature>
<accession>A0ABY8LVN8</accession>
<name>A0ABY8LVN8_9BACT</name>
<feature type="transmembrane region" description="Helical" evidence="1">
    <location>
        <begin position="42"/>
        <end position="65"/>
    </location>
</feature>
<feature type="transmembrane region" description="Helical" evidence="1">
    <location>
        <begin position="229"/>
        <end position="250"/>
    </location>
</feature>
<feature type="transmembrane region" description="Helical" evidence="1">
    <location>
        <begin position="77"/>
        <end position="98"/>
    </location>
</feature>
<dbReference type="Proteomes" id="UP001179842">
    <property type="component" value="Chromosome"/>
</dbReference>
<keyword evidence="1" id="KW-0472">Membrane</keyword>
<keyword evidence="3" id="KW-1185">Reference proteome</keyword>
<keyword evidence="1" id="KW-0812">Transmembrane</keyword>
<dbReference type="EMBL" id="CP122979">
    <property type="protein sequence ID" value="WGI36598.1"/>
    <property type="molecule type" value="Genomic_DNA"/>
</dbReference>
<dbReference type="RefSeq" id="WP_280101899.1">
    <property type="nucleotide sequence ID" value="NZ_CP122979.1"/>
</dbReference>
<evidence type="ECO:0000256" key="1">
    <source>
        <dbReference type="SAM" id="Phobius"/>
    </source>
</evidence>
<reference evidence="2" key="1">
    <citation type="submission" date="2023-04" db="EMBL/GenBank/DDBJ databases">
        <title>Completed genome of Mycoplasma lagogenitalium type strain 12MS.</title>
        <authorList>
            <person name="Spergser J."/>
        </authorList>
    </citation>
    <scope>NUCLEOTIDE SEQUENCE</scope>
    <source>
        <strain evidence="2">12MS</strain>
    </source>
</reference>
<organism evidence="2 3">
    <name type="scientific">Mesomycoplasma lagogenitalium</name>
    <dbReference type="NCBI Taxonomy" id="171286"/>
    <lineage>
        <taxon>Bacteria</taxon>
        <taxon>Bacillati</taxon>
        <taxon>Mycoplasmatota</taxon>
        <taxon>Mycoplasmoidales</taxon>
        <taxon>Metamycoplasmataceae</taxon>
        <taxon>Mesomycoplasma</taxon>
    </lineage>
</organism>
<protein>
    <submittedName>
        <fullName evidence="2">Uncharacterized protein</fullName>
    </submittedName>
</protein>
<feature type="transmembrane region" description="Helical" evidence="1">
    <location>
        <begin position="256"/>
        <end position="276"/>
    </location>
</feature>
<gene>
    <name evidence="2" type="ORF">QEG99_04000</name>
</gene>
<keyword evidence="1" id="KW-1133">Transmembrane helix</keyword>
<proteinExistence type="predicted"/>
<evidence type="ECO:0000313" key="3">
    <source>
        <dbReference type="Proteomes" id="UP001179842"/>
    </source>
</evidence>
<sequence>MKLTKWVYFPFIGFIIFYLIYKVFCDVNLLDRNRARKILFKIIISLTIIVLSSFPIILFLTWMFGLLYNTSKNSLYIAFYFLSVLLVFGILSTLSVIITKKSLKTFFNIENDSNFKSKLIYYSAKITNQKKYYQNLIKKFKDQTTYCFLSDDFVCESYDENEIMLNNPNISDYMENKYRKGEWTIYGSWLNRGILALYSEYDYFYKLIILHQKAINENATYVVKNVNKYLLFIRITSFILQVGFFIPLIYFKNDPIQIFVILSYIIISILICVWRFNFAKKKIFKIWENYYYQD</sequence>